<evidence type="ECO:0000256" key="2">
    <source>
        <dbReference type="ARBA" id="ARBA00011881"/>
    </source>
</evidence>
<protein>
    <recommendedName>
        <fullName evidence="3">glutaminase</fullName>
        <ecNumber evidence="3">3.5.1.2</ecNumber>
    </recommendedName>
</protein>
<dbReference type="Pfam" id="PF04960">
    <property type="entry name" value="Glutaminase"/>
    <property type="match status" value="1"/>
</dbReference>
<dbReference type="InterPro" id="IPR012338">
    <property type="entry name" value="Beta-lactam/transpept-like"/>
</dbReference>
<dbReference type="GO" id="GO:0006543">
    <property type="term" value="P:L-glutamine catabolic process"/>
    <property type="evidence" value="ECO:0007669"/>
    <property type="project" value="TreeGrafter"/>
</dbReference>
<comment type="catalytic activity">
    <reaction evidence="5">
        <text>L-glutamine + H2O = L-glutamate + NH4(+)</text>
        <dbReference type="Rhea" id="RHEA:15889"/>
        <dbReference type="ChEBI" id="CHEBI:15377"/>
        <dbReference type="ChEBI" id="CHEBI:28938"/>
        <dbReference type="ChEBI" id="CHEBI:29985"/>
        <dbReference type="ChEBI" id="CHEBI:58359"/>
        <dbReference type="EC" id="3.5.1.2"/>
    </reaction>
</comment>
<dbReference type="NCBIfam" id="TIGR03814">
    <property type="entry name" value="Gln_ase"/>
    <property type="match status" value="1"/>
</dbReference>
<dbReference type="EC" id="3.5.1.2" evidence="3"/>
<proteinExistence type="inferred from homology"/>
<evidence type="ECO:0000256" key="1">
    <source>
        <dbReference type="ARBA" id="ARBA00011076"/>
    </source>
</evidence>
<dbReference type="PANTHER" id="PTHR12544">
    <property type="entry name" value="GLUTAMINASE"/>
    <property type="match status" value="1"/>
</dbReference>
<feature type="non-terminal residue" evidence="6">
    <location>
        <position position="252"/>
    </location>
</feature>
<dbReference type="GO" id="GO:0006537">
    <property type="term" value="P:glutamate biosynthetic process"/>
    <property type="evidence" value="ECO:0007669"/>
    <property type="project" value="TreeGrafter"/>
</dbReference>
<gene>
    <name evidence="6" type="primary">glsA</name>
    <name evidence="6" type="ORF">H9861_04460</name>
</gene>
<dbReference type="Gene3D" id="3.40.710.10">
    <property type="entry name" value="DD-peptidase/beta-lactamase superfamily"/>
    <property type="match status" value="1"/>
</dbReference>
<evidence type="ECO:0000313" key="6">
    <source>
        <dbReference type="EMBL" id="HIX01988.1"/>
    </source>
</evidence>
<evidence type="ECO:0000256" key="4">
    <source>
        <dbReference type="ARBA" id="ARBA00022801"/>
    </source>
</evidence>
<accession>A0A9D2A9T7</accession>
<dbReference type="SUPFAM" id="SSF56601">
    <property type="entry name" value="beta-lactamase/transpeptidase-like"/>
    <property type="match status" value="1"/>
</dbReference>
<dbReference type="PANTHER" id="PTHR12544:SF29">
    <property type="entry name" value="GLUTAMINASE"/>
    <property type="match status" value="1"/>
</dbReference>
<comment type="subunit">
    <text evidence="2">Homotetramer.</text>
</comment>
<dbReference type="Proteomes" id="UP000823963">
    <property type="component" value="Unassembled WGS sequence"/>
</dbReference>
<sequence>MNKKTLMEIVKKSKNQYVNGKVATYIPALSKVRPDELGLTVYDLHSNNIINIGDYQTRFAIESISKVPVLLLAIEQNGISKIFKKVDAEPTGFSFNSILNMEIENRKYPMNPFVNTGAIVINSLITGSNSDERFNQILNFVKKICNDNEITLNTEIYKSESKTGDINRSLAYYMKNNRMFEGDVEDVLDSYFKQCSLNVNTMDLANLAGVLANKGIAPWDNERIVSEESAKIVKSIMTTAGLYDESGDFSVH</sequence>
<organism evidence="6 7">
    <name type="scientific">Candidatus Ligilactobacillus excrementigallinarum</name>
    <dbReference type="NCBI Taxonomy" id="2838641"/>
    <lineage>
        <taxon>Bacteria</taxon>
        <taxon>Bacillati</taxon>
        <taxon>Bacillota</taxon>
        <taxon>Bacilli</taxon>
        <taxon>Lactobacillales</taxon>
        <taxon>Lactobacillaceae</taxon>
        <taxon>Ligilactobacillus</taxon>
    </lineage>
</organism>
<dbReference type="AlphaFoldDB" id="A0A9D2A9T7"/>
<dbReference type="GO" id="GO:0004359">
    <property type="term" value="F:glutaminase activity"/>
    <property type="evidence" value="ECO:0007669"/>
    <property type="project" value="UniProtKB-EC"/>
</dbReference>
<evidence type="ECO:0000313" key="7">
    <source>
        <dbReference type="Proteomes" id="UP000823963"/>
    </source>
</evidence>
<comment type="similarity">
    <text evidence="1">Belongs to the glutaminase family.</text>
</comment>
<name>A0A9D2A9T7_9LACO</name>
<evidence type="ECO:0000256" key="3">
    <source>
        <dbReference type="ARBA" id="ARBA00012918"/>
    </source>
</evidence>
<dbReference type="EMBL" id="DXFP01000037">
    <property type="protein sequence ID" value="HIX01988.1"/>
    <property type="molecule type" value="Genomic_DNA"/>
</dbReference>
<comment type="caution">
    <text evidence="6">The sequence shown here is derived from an EMBL/GenBank/DDBJ whole genome shotgun (WGS) entry which is preliminary data.</text>
</comment>
<dbReference type="InterPro" id="IPR015868">
    <property type="entry name" value="Glutaminase"/>
</dbReference>
<reference evidence="6" key="2">
    <citation type="submission" date="2021-04" db="EMBL/GenBank/DDBJ databases">
        <authorList>
            <person name="Gilroy R."/>
        </authorList>
    </citation>
    <scope>NUCLEOTIDE SEQUENCE</scope>
    <source>
        <strain evidence="6">6627</strain>
    </source>
</reference>
<keyword evidence="4 6" id="KW-0378">Hydrolase</keyword>
<reference evidence="6" key="1">
    <citation type="journal article" date="2021" name="PeerJ">
        <title>Extensive microbial diversity within the chicken gut microbiome revealed by metagenomics and culture.</title>
        <authorList>
            <person name="Gilroy R."/>
            <person name="Ravi A."/>
            <person name="Getino M."/>
            <person name="Pursley I."/>
            <person name="Horton D.L."/>
            <person name="Alikhan N.F."/>
            <person name="Baker D."/>
            <person name="Gharbi K."/>
            <person name="Hall N."/>
            <person name="Watson M."/>
            <person name="Adriaenssens E.M."/>
            <person name="Foster-Nyarko E."/>
            <person name="Jarju S."/>
            <person name="Secka A."/>
            <person name="Antonio M."/>
            <person name="Oren A."/>
            <person name="Chaudhuri R.R."/>
            <person name="La Ragione R."/>
            <person name="Hildebrand F."/>
            <person name="Pallen M.J."/>
        </authorList>
    </citation>
    <scope>NUCLEOTIDE SEQUENCE</scope>
    <source>
        <strain evidence="6">6627</strain>
    </source>
</reference>
<evidence type="ECO:0000256" key="5">
    <source>
        <dbReference type="ARBA" id="ARBA00049534"/>
    </source>
</evidence>